<name>A0A9X9Q7J0_GULGU</name>
<proteinExistence type="predicted"/>
<sequence length="70" mass="7332">MAAEEAGWGPAHGGRRKAVAEEPRPLPSACCVPRACLSRRRRLPASASQIGLAAFPQLSNHVATALALQC</sequence>
<evidence type="ECO:0000313" key="3">
    <source>
        <dbReference type="Proteomes" id="UP000269945"/>
    </source>
</evidence>
<accession>A0A9X9Q7J0</accession>
<reference evidence="2 3" key="1">
    <citation type="submission" date="2018-10" db="EMBL/GenBank/DDBJ databases">
        <authorList>
            <person name="Ekblom R."/>
            <person name="Jareborg N."/>
        </authorList>
    </citation>
    <scope>NUCLEOTIDE SEQUENCE [LARGE SCALE GENOMIC DNA]</scope>
    <source>
        <tissue evidence="2">Muscle</tissue>
    </source>
</reference>
<protein>
    <submittedName>
        <fullName evidence="2">Uncharacterized protein</fullName>
    </submittedName>
</protein>
<dbReference type="AlphaFoldDB" id="A0A9X9Q7J0"/>
<feature type="region of interest" description="Disordered" evidence="1">
    <location>
        <begin position="1"/>
        <end position="22"/>
    </location>
</feature>
<keyword evidence="3" id="KW-1185">Reference proteome</keyword>
<dbReference type="EMBL" id="CYRY02043423">
    <property type="protein sequence ID" value="VCX37803.1"/>
    <property type="molecule type" value="Genomic_DNA"/>
</dbReference>
<gene>
    <name evidence="2" type="ORF">BN2614_LOCUS3</name>
</gene>
<comment type="caution">
    <text evidence="2">The sequence shown here is derived from an EMBL/GenBank/DDBJ whole genome shotgun (WGS) entry which is preliminary data.</text>
</comment>
<evidence type="ECO:0000313" key="2">
    <source>
        <dbReference type="EMBL" id="VCX37803.1"/>
    </source>
</evidence>
<dbReference type="Proteomes" id="UP000269945">
    <property type="component" value="Unassembled WGS sequence"/>
</dbReference>
<evidence type="ECO:0000256" key="1">
    <source>
        <dbReference type="SAM" id="MobiDB-lite"/>
    </source>
</evidence>
<organism evidence="2 3">
    <name type="scientific">Gulo gulo</name>
    <name type="common">Wolverine</name>
    <name type="synonym">Gluton</name>
    <dbReference type="NCBI Taxonomy" id="48420"/>
    <lineage>
        <taxon>Eukaryota</taxon>
        <taxon>Metazoa</taxon>
        <taxon>Chordata</taxon>
        <taxon>Craniata</taxon>
        <taxon>Vertebrata</taxon>
        <taxon>Euteleostomi</taxon>
        <taxon>Mammalia</taxon>
        <taxon>Eutheria</taxon>
        <taxon>Laurasiatheria</taxon>
        <taxon>Carnivora</taxon>
        <taxon>Caniformia</taxon>
        <taxon>Musteloidea</taxon>
        <taxon>Mustelidae</taxon>
        <taxon>Guloninae</taxon>
        <taxon>Gulo</taxon>
    </lineage>
</organism>